<organism evidence="1 2">
    <name type="scientific">Ferrimonas marina</name>
    <dbReference type="NCBI Taxonomy" id="299255"/>
    <lineage>
        <taxon>Bacteria</taxon>
        <taxon>Pseudomonadati</taxon>
        <taxon>Pseudomonadota</taxon>
        <taxon>Gammaproteobacteria</taxon>
        <taxon>Alteromonadales</taxon>
        <taxon>Ferrimonadaceae</taxon>
        <taxon>Ferrimonas</taxon>
    </lineage>
</organism>
<gene>
    <name evidence="1" type="ORF">SAMN02745129_2642</name>
</gene>
<protein>
    <recommendedName>
        <fullName evidence="3">Bacteriophage CI repressor helix-turn-helix domain-containing protein</fullName>
    </recommendedName>
</protein>
<dbReference type="AlphaFoldDB" id="A0A1M5UN21"/>
<dbReference type="OrthoDB" id="7012374at2"/>
<evidence type="ECO:0000313" key="2">
    <source>
        <dbReference type="Proteomes" id="UP000184268"/>
    </source>
</evidence>
<name>A0A1M5UN21_9GAMM</name>
<dbReference type="InterPro" id="IPR010982">
    <property type="entry name" value="Lambda_DNA-bd_dom_sf"/>
</dbReference>
<sequence>MQSPMSPSQFLDLIKEALNVGSDYQVHKRLGVSVQSVSTWRRNTNYPGEVLVLNMASEAGIEPSVLLLHRALWLARGRSDTNQLNAMLAGHPDKKALLRQ</sequence>
<dbReference type="GO" id="GO:0003677">
    <property type="term" value="F:DNA binding"/>
    <property type="evidence" value="ECO:0007669"/>
    <property type="project" value="InterPro"/>
</dbReference>
<keyword evidence="2" id="KW-1185">Reference proteome</keyword>
<accession>A0A1M5UN21</accession>
<dbReference type="Proteomes" id="UP000184268">
    <property type="component" value="Unassembled WGS sequence"/>
</dbReference>
<proteinExistence type="predicted"/>
<dbReference type="RefSeq" id="WP_067654934.1">
    <property type="nucleotide sequence ID" value="NZ_FQXG01000003.1"/>
</dbReference>
<evidence type="ECO:0008006" key="3">
    <source>
        <dbReference type="Google" id="ProtNLM"/>
    </source>
</evidence>
<dbReference type="EMBL" id="FQXG01000003">
    <property type="protein sequence ID" value="SHH64268.1"/>
    <property type="molecule type" value="Genomic_DNA"/>
</dbReference>
<evidence type="ECO:0000313" key="1">
    <source>
        <dbReference type="EMBL" id="SHH64268.1"/>
    </source>
</evidence>
<reference evidence="1 2" key="1">
    <citation type="submission" date="2016-11" db="EMBL/GenBank/DDBJ databases">
        <authorList>
            <person name="Jaros S."/>
            <person name="Januszkiewicz K."/>
            <person name="Wedrychowicz H."/>
        </authorList>
    </citation>
    <scope>NUCLEOTIDE SEQUENCE [LARGE SCALE GENOMIC DNA]</scope>
    <source>
        <strain evidence="1 2">DSM 16917</strain>
    </source>
</reference>
<dbReference type="Gene3D" id="1.10.260.40">
    <property type="entry name" value="lambda repressor-like DNA-binding domains"/>
    <property type="match status" value="1"/>
</dbReference>